<dbReference type="InterPro" id="IPR014973">
    <property type="entry name" value="DUF1835"/>
</dbReference>
<evidence type="ECO:0000313" key="2">
    <source>
        <dbReference type="EMBL" id="MFD0862127.1"/>
    </source>
</evidence>
<sequence>MERILHITNGDSLSEYLKDLKIEGHVLTWREMLCEGPTDFEIGSEYFIKKRIDFLKEYYDIPIAFYQQKFVEELKSIEDINNFESVILWFEYDLFCHINMIAAISWLKQQNAKRPVYLVCSGRVHGEDGLKGLTELTKAQLMEHYANKIALKNDDLLLAVDLWRLYNSQNHTTFKKYVTQPSSFPYLSSCLSAHLKRFPSNHNGLGLLEVHILNLIDKEVIRSKRQLLGYTLHRQGYYGLGDLQIEKIIKKLTPFYTHEDDRIVLNLKGQLALKKEADFYDDMKDGTIFGQAKKYAAKYDIITRNLITVQL</sequence>
<dbReference type="Proteomes" id="UP001596978">
    <property type="component" value="Unassembled WGS sequence"/>
</dbReference>
<evidence type="ECO:0000259" key="1">
    <source>
        <dbReference type="Pfam" id="PF08874"/>
    </source>
</evidence>
<organism evidence="2 3">
    <name type="scientific">Sungkyunkwania multivorans</name>
    <dbReference type="NCBI Taxonomy" id="1173618"/>
    <lineage>
        <taxon>Bacteria</taxon>
        <taxon>Pseudomonadati</taxon>
        <taxon>Bacteroidota</taxon>
        <taxon>Flavobacteriia</taxon>
        <taxon>Flavobacteriales</taxon>
        <taxon>Flavobacteriaceae</taxon>
        <taxon>Sungkyunkwania</taxon>
    </lineage>
</organism>
<dbReference type="EMBL" id="JBHTJH010000004">
    <property type="protein sequence ID" value="MFD0862127.1"/>
    <property type="molecule type" value="Genomic_DNA"/>
</dbReference>
<gene>
    <name evidence="2" type="ORF">ACFQ1M_07895</name>
</gene>
<dbReference type="RefSeq" id="WP_386406454.1">
    <property type="nucleotide sequence ID" value="NZ_JBHTJH010000004.1"/>
</dbReference>
<evidence type="ECO:0000313" key="3">
    <source>
        <dbReference type="Proteomes" id="UP001596978"/>
    </source>
</evidence>
<dbReference type="Pfam" id="PF08874">
    <property type="entry name" value="DUF1835"/>
    <property type="match status" value="1"/>
</dbReference>
<reference evidence="3" key="1">
    <citation type="journal article" date="2019" name="Int. J. Syst. Evol. Microbiol.">
        <title>The Global Catalogue of Microorganisms (GCM) 10K type strain sequencing project: providing services to taxonomists for standard genome sequencing and annotation.</title>
        <authorList>
            <consortium name="The Broad Institute Genomics Platform"/>
            <consortium name="The Broad Institute Genome Sequencing Center for Infectious Disease"/>
            <person name="Wu L."/>
            <person name="Ma J."/>
        </authorList>
    </citation>
    <scope>NUCLEOTIDE SEQUENCE [LARGE SCALE GENOMIC DNA]</scope>
    <source>
        <strain evidence="3">CCUG 62952</strain>
    </source>
</reference>
<name>A0ABW3CZ43_9FLAO</name>
<comment type="caution">
    <text evidence="2">The sequence shown here is derived from an EMBL/GenBank/DDBJ whole genome shotgun (WGS) entry which is preliminary data.</text>
</comment>
<keyword evidence="3" id="KW-1185">Reference proteome</keyword>
<feature type="domain" description="DUF1835" evidence="1">
    <location>
        <begin position="6"/>
        <end position="111"/>
    </location>
</feature>
<accession>A0ABW3CZ43</accession>
<proteinExistence type="predicted"/>
<protein>
    <submittedName>
        <fullName evidence="2">DUF1835 domain-containing protein</fullName>
    </submittedName>
</protein>